<dbReference type="PROSITE" id="PS51914">
    <property type="entry name" value="MRH"/>
    <property type="match status" value="1"/>
</dbReference>
<feature type="compositionally biased region" description="Basic and acidic residues" evidence="6">
    <location>
        <begin position="367"/>
        <end position="379"/>
    </location>
</feature>
<dbReference type="Gene3D" id="2.70.130.10">
    <property type="entry name" value="Mannose-6-phosphate receptor binding domain"/>
    <property type="match status" value="1"/>
</dbReference>
<reference evidence="9 10" key="1">
    <citation type="submission" date="2024-04" db="EMBL/GenBank/DDBJ databases">
        <authorList>
            <consortium name="Genoscope - CEA"/>
            <person name="William W."/>
        </authorList>
    </citation>
    <scope>NUCLEOTIDE SEQUENCE [LARGE SCALE GENOMIC DNA]</scope>
</reference>
<evidence type="ECO:0000313" key="9">
    <source>
        <dbReference type="EMBL" id="CAL1534375.1"/>
    </source>
</evidence>
<evidence type="ECO:0000313" key="10">
    <source>
        <dbReference type="Proteomes" id="UP001497497"/>
    </source>
</evidence>
<evidence type="ECO:0000256" key="7">
    <source>
        <dbReference type="SAM" id="SignalP"/>
    </source>
</evidence>
<feature type="region of interest" description="Disordered" evidence="6">
    <location>
        <begin position="284"/>
        <end position="379"/>
    </location>
</feature>
<dbReference type="PANTHER" id="PTHR12630">
    <property type="entry name" value="N-LINKED OLIGOSACCHARIDE PROCESSING"/>
    <property type="match status" value="1"/>
</dbReference>
<organism evidence="9 10">
    <name type="scientific">Lymnaea stagnalis</name>
    <name type="common">Great pond snail</name>
    <name type="synonym">Helix stagnalis</name>
    <dbReference type="NCBI Taxonomy" id="6523"/>
    <lineage>
        <taxon>Eukaryota</taxon>
        <taxon>Metazoa</taxon>
        <taxon>Spiralia</taxon>
        <taxon>Lophotrochozoa</taxon>
        <taxon>Mollusca</taxon>
        <taxon>Gastropoda</taxon>
        <taxon>Heterobranchia</taxon>
        <taxon>Euthyneura</taxon>
        <taxon>Panpulmonata</taxon>
        <taxon>Hygrophila</taxon>
        <taxon>Lymnaeoidea</taxon>
        <taxon>Lymnaeidae</taxon>
        <taxon>Lymnaea</taxon>
    </lineage>
</organism>
<dbReference type="InterPro" id="IPR009011">
    <property type="entry name" value="Man6P_isomerase_rcpt-bd_dom_sf"/>
</dbReference>
<dbReference type="GO" id="GO:0006491">
    <property type="term" value="P:N-glycan processing"/>
    <property type="evidence" value="ECO:0007669"/>
    <property type="project" value="TreeGrafter"/>
</dbReference>
<dbReference type="SUPFAM" id="SSF57424">
    <property type="entry name" value="LDL receptor-like module"/>
    <property type="match status" value="1"/>
</dbReference>
<gene>
    <name evidence="9" type="ORF">GSLYS_00008335001</name>
</gene>
<dbReference type="InterPro" id="IPR036607">
    <property type="entry name" value="PRKCSH"/>
</dbReference>
<evidence type="ECO:0000256" key="6">
    <source>
        <dbReference type="SAM" id="MobiDB-lite"/>
    </source>
</evidence>
<dbReference type="EMBL" id="CAXITT010000169">
    <property type="protein sequence ID" value="CAL1534375.1"/>
    <property type="molecule type" value="Genomic_DNA"/>
</dbReference>
<dbReference type="InterPro" id="IPR039794">
    <property type="entry name" value="Gtb1-like"/>
</dbReference>
<feature type="chain" id="PRO_5043449710" description="Glucosidase 2 subunit beta" evidence="7">
    <location>
        <begin position="17"/>
        <end position="545"/>
    </location>
</feature>
<dbReference type="InterPro" id="IPR044865">
    <property type="entry name" value="MRH_dom"/>
</dbReference>
<keyword evidence="10" id="KW-1185">Reference proteome</keyword>
<dbReference type="Pfam" id="PF13015">
    <property type="entry name" value="PRKCSH_1"/>
    <property type="match status" value="1"/>
</dbReference>
<feature type="compositionally biased region" description="Acidic residues" evidence="6">
    <location>
        <begin position="316"/>
        <end position="349"/>
    </location>
</feature>
<keyword evidence="2 7" id="KW-0732">Signal</keyword>
<dbReference type="InterPro" id="IPR028146">
    <property type="entry name" value="PRKCSH_N"/>
</dbReference>
<accession>A0AAV2HK24</accession>
<dbReference type="PANTHER" id="PTHR12630:SF1">
    <property type="entry name" value="GLUCOSIDASE 2 SUBUNIT BETA"/>
    <property type="match status" value="1"/>
</dbReference>
<dbReference type="InterPro" id="IPR002172">
    <property type="entry name" value="LDrepeatLR_classA_rpt"/>
</dbReference>
<dbReference type="Pfam" id="PF12999">
    <property type="entry name" value="PRKCSH-like"/>
    <property type="match status" value="1"/>
</dbReference>
<dbReference type="Gene3D" id="4.10.400.10">
    <property type="entry name" value="Low-density Lipoprotein Receptor"/>
    <property type="match status" value="1"/>
</dbReference>
<sequence length="545" mass="61391">MKYIVVLLLALASCHAIDRPRGVSIEKASFYQGGTEFRCFSNGKTIPFDHVNDDYCDCEDGSDEPGTAACSNGLFFCENKSFKGSYIISSRVNDGVCDCCDGSDEYDGSIACENTCEKVFAAIRAQQEAFREKQDAGYKVKLEYIQNGRRLKDEKLARLTELSKDKEFLVLERDTLQAVKEEAEAPEKEAKTKHEQAWEAVKAERKKKVEAEAASVAFAELDANQDSIVDFPEITRHPEFDIDSDGTVSDEEAKEYLEEAEQVDLTTFIEKIWPNIKEIYKPFGTKAEEPPADKVEPPLPEDPADPGKRPNFPPDDIPEGINPDESEDKYDEDNEDDDEEGDEDDLDGEYDIKSSAGSREPPALNDKVPDEDRMPDYDDETKKLIAIADEARKKYDEAENKVKDIDHEINEIKKYLELDLGIEEEFSALKGQCFEYTDREYTYKFCPYEKTSQKPKGGGIETNLGNWGHWHGPEGDKYDSMKYENGQSCWNGPNRSCNVKLHCGAENALTGASEPSRCEYQFEFTTPARCAAPLPAGSHSHHEEL</sequence>
<evidence type="ECO:0000256" key="3">
    <source>
        <dbReference type="ARBA" id="ARBA00022824"/>
    </source>
</evidence>
<dbReference type="GO" id="GO:0017177">
    <property type="term" value="C:glucosidase II complex"/>
    <property type="evidence" value="ECO:0007669"/>
    <property type="project" value="TreeGrafter"/>
</dbReference>
<feature type="coiled-coil region" evidence="5">
    <location>
        <begin position="381"/>
        <end position="415"/>
    </location>
</feature>
<dbReference type="AlphaFoldDB" id="A0AAV2HK24"/>
<evidence type="ECO:0000256" key="5">
    <source>
        <dbReference type="SAM" id="Coils"/>
    </source>
</evidence>
<feature type="signal peptide" evidence="7">
    <location>
        <begin position="1"/>
        <end position="16"/>
    </location>
</feature>
<evidence type="ECO:0000259" key="8">
    <source>
        <dbReference type="PROSITE" id="PS51914"/>
    </source>
</evidence>
<evidence type="ECO:0000256" key="1">
    <source>
        <dbReference type="ARBA" id="ARBA00022387"/>
    </source>
</evidence>
<dbReference type="SUPFAM" id="SSF50911">
    <property type="entry name" value="Mannose 6-phosphate receptor domain"/>
    <property type="match status" value="1"/>
</dbReference>
<dbReference type="Proteomes" id="UP001497497">
    <property type="component" value="Unassembled WGS sequence"/>
</dbReference>
<protein>
    <recommendedName>
        <fullName evidence="1">Glucosidase 2 subunit beta</fullName>
    </recommendedName>
</protein>
<dbReference type="CDD" id="cd00112">
    <property type="entry name" value="LDLa"/>
    <property type="match status" value="1"/>
</dbReference>
<keyword evidence="3" id="KW-0256">Endoplasmic reticulum</keyword>
<keyword evidence="5" id="KW-0175">Coiled coil</keyword>
<evidence type="ECO:0000256" key="2">
    <source>
        <dbReference type="ARBA" id="ARBA00022729"/>
    </source>
</evidence>
<keyword evidence="4" id="KW-1015">Disulfide bond</keyword>
<feature type="compositionally biased region" description="Basic and acidic residues" evidence="6">
    <location>
        <begin position="286"/>
        <end position="296"/>
    </location>
</feature>
<proteinExistence type="predicted"/>
<dbReference type="InterPro" id="IPR036055">
    <property type="entry name" value="LDL_receptor-like_sf"/>
</dbReference>
<evidence type="ECO:0000256" key="4">
    <source>
        <dbReference type="ARBA" id="ARBA00023157"/>
    </source>
</evidence>
<feature type="domain" description="MRH" evidence="8">
    <location>
        <begin position="431"/>
        <end position="532"/>
    </location>
</feature>
<comment type="caution">
    <text evidence="9">The sequence shown here is derived from an EMBL/GenBank/DDBJ whole genome shotgun (WGS) entry which is preliminary data.</text>
</comment>
<name>A0AAV2HK24_LYMST</name>